<dbReference type="GeneID" id="20666558"/>
<evidence type="ECO:0000313" key="2">
    <source>
        <dbReference type="EMBL" id="ETW78901.1"/>
    </source>
</evidence>
<dbReference type="AlphaFoldDB" id="W4K1E3"/>
<keyword evidence="3" id="KW-1185">Reference proteome</keyword>
<dbReference type="HOGENOM" id="CLU_2184311_0_0_1"/>
<proteinExistence type="predicted"/>
<dbReference type="KEGG" id="hir:HETIRDRAFT_117602"/>
<accession>W4K1E3</accession>
<dbReference type="InParanoid" id="W4K1E3"/>
<protein>
    <submittedName>
        <fullName evidence="2">Uncharacterized protein</fullName>
    </submittedName>
</protein>
<feature type="compositionally biased region" description="Basic and acidic residues" evidence="1">
    <location>
        <begin position="86"/>
        <end position="99"/>
    </location>
</feature>
<name>W4K1E3_HETIT</name>
<reference evidence="2 3" key="1">
    <citation type="journal article" date="2012" name="New Phytol.">
        <title>Insight into trade-off between wood decay and parasitism from the genome of a fungal forest pathogen.</title>
        <authorList>
            <person name="Olson A."/>
            <person name="Aerts A."/>
            <person name="Asiegbu F."/>
            <person name="Belbahri L."/>
            <person name="Bouzid O."/>
            <person name="Broberg A."/>
            <person name="Canback B."/>
            <person name="Coutinho P.M."/>
            <person name="Cullen D."/>
            <person name="Dalman K."/>
            <person name="Deflorio G."/>
            <person name="van Diepen L.T."/>
            <person name="Dunand C."/>
            <person name="Duplessis S."/>
            <person name="Durling M."/>
            <person name="Gonthier P."/>
            <person name="Grimwood J."/>
            <person name="Fossdal C.G."/>
            <person name="Hansson D."/>
            <person name="Henrissat B."/>
            <person name="Hietala A."/>
            <person name="Himmelstrand K."/>
            <person name="Hoffmeister D."/>
            <person name="Hogberg N."/>
            <person name="James T.Y."/>
            <person name="Karlsson M."/>
            <person name="Kohler A."/>
            <person name="Kues U."/>
            <person name="Lee Y.H."/>
            <person name="Lin Y.C."/>
            <person name="Lind M."/>
            <person name="Lindquist E."/>
            <person name="Lombard V."/>
            <person name="Lucas S."/>
            <person name="Lunden K."/>
            <person name="Morin E."/>
            <person name="Murat C."/>
            <person name="Park J."/>
            <person name="Raffaello T."/>
            <person name="Rouze P."/>
            <person name="Salamov A."/>
            <person name="Schmutz J."/>
            <person name="Solheim H."/>
            <person name="Stahlberg J."/>
            <person name="Velez H."/>
            <person name="de Vries R.P."/>
            <person name="Wiebenga A."/>
            <person name="Woodward S."/>
            <person name="Yakovlev I."/>
            <person name="Garbelotto M."/>
            <person name="Martin F."/>
            <person name="Grigoriev I.V."/>
            <person name="Stenlid J."/>
        </authorList>
    </citation>
    <scope>NUCLEOTIDE SEQUENCE [LARGE SCALE GENOMIC DNA]</scope>
    <source>
        <strain evidence="2 3">TC 32-1</strain>
    </source>
</reference>
<gene>
    <name evidence="2" type="ORF">HETIRDRAFT_117602</name>
</gene>
<organism evidence="2 3">
    <name type="scientific">Heterobasidion irregulare (strain TC 32-1)</name>
    <dbReference type="NCBI Taxonomy" id="747525"/>
    <lineage>
        <taxon>Eukaryota</taxon>
        <taxon>Fungi</taxon>
        <taxon>Dikarya</taxon>
        <taxon>Basidiomycota</taxon>
        <taxon>Agaricomycotina</taxon>
        <taxon>Agaricomycetes</taxon>
        <taxon>Russulales</taxon>
        <taxon>Bondarzewiaceae</taxon>
        <taxon>Heterobasidion</taxon>
        <taxon>Heterobasidion annosum species complex</taxon>
    </lineage>
</organism>
<dbReference type="RefSeq" id="XP_009549191.1">
    <property type="nucleotide sequence ID" value="XM_009550896.1"/>
</dbReference>
<dbReference type="EMBL" id="KI925461">
    <property type="protein sequence ID" value="ETW78901.1"/>
    <property type="molecule type" value="Genomic_DNA"/>
</dbReference>
<evidence type="ECO:0000313" key="3">
    <source>
        <dbReference type="Proteomes" id="UP000030671"/>
    </source>
</evidence>
<sequence length="109" mass="12277">MLLNANKYIKCLSISVGTGNNYDWYNCFTSLNTRGPRAILSSDSYPLDNSRFVVTAFNKGRANEGSDMVWHEWHKQGKVLEAMWDDGKGRESNREDVAAKRCGQKGVAQ</sequence>
<evidence type="ECO:0000256" key="1">
    <source>
        <dbReference type="SAM" id="MobiDB-lite"/>
    </source>
</evidence>
<feature type="region of interest" description="Disordered" evidence="1">
    <location>
        <begin position="86"/>
        <end position="109"/>
    </location>
</feature>
<dbReference type="Proteomes" id="UP000030671">
    <property type="component" value="Unassembled WGS sequence"/>
</dbReference>